<dbReference type="PANTHER" id="PTHR34461">
    <property type="entry name" value="EXPRESSED PROTEIN"/>
    <property type="match status" value="1"/>
</dbReference>
<evidence type="ECO:0000313" key="2">
    <source>
        <dbReference type="EMBL" id="KAH6832017.1"/>
    </source>
</evidence>
<organism evidence="2 3">
    <name type="scientific">Perilla frutescens var. hirtella</name>
    <name type="common">Perilla citriodora</name>
    <name type="synonym">Perilla setoyensis</name>
    <dbReference type="NCBI Taxonomy" id="608512"/>
    <lineage>
        <taxon>Eukaryota</taxon>
        <taxon>Viridiplantae</taxon>
        <taxon>Streptophyta</taxon>
        <taxon>Embryophyta</taxon>
        <taxon>Tracheophyta</taxon>
        <taxon>Spermatophyta</taxon>
        <taxon>Magnoliopsida</taxon>
        <taxon>eudicotyledons</taxon>
        <taxon>Gunneridae</taxon>
        <taxon>Pentapetalae</taxon>
        <taxon>asterids</taxon>
        <taxon>lamiids</taxon>
        <taxon>Lamiales</taxon>
        <taxon>Lamiaceae</taxon>
        <taxon>Nepetoideae</taxon>
        <taxon>Elsholtzieae</taxon>
        <taxon>Perilla</taxon>
    </lineage>
</organism>
<dbReference type="AlphaFoldDB" id="A0AAD4PAT6"/>
<accession>A0AAD4PAT6</accession>
<gene>
    <name evidence="2" type="ORF">C2S53_004097</name>
</gene>
<proteinExistence type="predicted"/>
<feature type="compositionally biased region" description="Basic residues" evidence="1">
    <location>
        <begin position="159"/>
        <end position="170"/>
    </location>
</feature>
<reference evidence="2 3" key="1">
    <citation type="journal article" date="2021" name="Nat. Commun.">
        <title>Incipient diploidization of the medicinal plant Perilla within 10,000 years.</title>
        <authorList>
            <person name="Zhang Y."/>
            <person name="Shen Q."/>
            <person name="Leng L."/>
            <person name="Zhang D."/>
            <person name="Chen S."/>
            <person name="Shi Y."/>
            <person name="Ning Z."/>
            <person name="Chen S."/>
        </authorList>
    </citation>
    <scope>NUCLEOTIDE SEQUENCE [LARGE SCALE GENOMIC DNA]</scope>
    <source>
        <strain evidence="3">cv. PC099</strain>
    </source>
</reference>
<sequence length="744" mass="82335">MQDRKGIMELRNCSVKHFIQTIRGGLVIKVYNIDSHGKPVTRSKILKDVYDSEDAKRTLTPPSGSVFYNKQVRRENPFFLVAARSLWEIKSEPDDFAPSVDGDSDSDLDDATTLSQLKNRLSTKKRKYASPDKNSKQDNASAKAVEDESDLNEPLINLKPKHPKATRAKRRCLNSSVISSATIKVAIKSEENLVSEGSPQAGGELAPVIRVKTEVPDAEQLGSQNEMPLTSSPGHIEVLNPDQSIVLHECDRERESLSYVNKYDECLTNEISYDHLEDVQPLSVLFPGNEVSIKFETLGYACKKSLVEITKLKEIPDSCSSIASCSVDPNADVSSHSNSSSVVEDMPEECSSGDQVPDMAIDGCMAPRQGSICVLFEDKAQADLPNELNESLSIPGENYGSKLGSITSSSTEENPIFMKDSIDDEEKLSTSFLDTEDVIEGHTENELLNALDKQNSAFPLTCAENESSLEERTCDNADAISTPGQQLPERLFSTRKAFSPSSQERLCLAMNSVEIWNGPDQNIDSQCKGKLFENQTAKKPSSQRSEIQYDKKSVNHTLPEQVSQPKVIISPRRVIKRSQIAKGNLEGPRFSRTLPNLSTGCTSVQGCSESAVAFSQRQMHDMESIAVKLMNELKSMKDFVEQKMLFEAYRNVSLKNDADEVKSAINNAIRAEGMAKKWMSMMARDSNRFCKIMKMMPDSTSSSKNTFSRGERKIMFADEAGGQLCHIRFFDDGSASPASNAVEQ</sequence>
<dbReference type="PANTHER" id="PTHR34461:SF2">
    <property type="entry name" value="EXPRESSED PROTEIN"/>
    <property type="match status" value="1"/>
</dbReference>
<evidence type="ECO:0000256" key="1">
    <source>
        <dbReference type="SAM" id="MobiDB-lite"/>
    </source>
</evidence>
<dbReference type="Proteomes" id="UP001190926">
    <property type="component" value="Unassembled WGS sequence"/>
</dbReference>
<name>A0AAD4PAT6_PERFH</name>
<comment type="caution">
    <text evidence="2">The sequence shown here is derived from an EMBL/GenBank/DDBJ whole genome shotgun (WGS) entry which is preliminary data.</text>
</comment>
<keyword evidence="3" id="KW-1185">Reference proteome</keyword>
<evidence type="ECO:0000313" key="3">
    <source>
        <dbReference type="Proteomes" id="UP001190926"/>
    </source>
</evidence>
<feature type="region of interest" description="Disordered" evidence="1">
    <location>
        <begin position="94"/>
        <end position="170"/>
    </location>
</feature>
<protein>
    <submittedName>
        <fullName evidence="2">Uncharacterized protein</fullName>
    </submittedName>
</protein>
<dbReference type="EMBL" id="SDAM02000079">
    <property type="protein sequence ID" value="KAH6832017.1"/>
    <property type="molecule type" value="Genomic_DNA"/>
</dbReference>